<name>A0A0G0T7M3_9BACT</name>
<dbReference type="SUPFAM" id="SSF49478">
    <property type="entry name" value="Cna protein B-type domain"/>
    <property type="match status" value="1"/>
</dbReference>
<dbReference type="STRING" id="1618563.UU12_C0017G0007"/>
<protein>
    <recommendedName>
        <fullName evidence="4">PrgI family protein</fullName>
    </recommendedName>
</protein>
<dbReference type="Proteomes" id="UP000034562">
    <property type="component" value="Unassembled WGS sequence"/>
</dbReference>
<evidence type="ECO:0000256" key="1">
    <source>
        <dbReference type="SAM" id="Phobius"/>
    </source>
</evidence>
<gene>
    <name evidence="2" type="ORF">UU12_C0017G0007</name>
</gene>
<feature type="transmembrane region" description="Helical" evidence="1">
    <location>
        <begin position="6"/>
        <end position="25"/>
    </location>
</feature>
<keyword evidence="1" id="KW-0812">Transmembrane</keyword>
<proteinExistence type="predicted"/>
<evidence type="ECO:0000313" key="3">
    <source>
        <dbReference type="Proteomes" id="UP000034562"/>
    </source>
</evidence>
<keyword evidence="1" id="KW-0472">Membrane</keyword>
<reference evidence="2 3" key="1">
    <citation type="journal article" date="2015" name="Nature">
        <title>rRNA introns, odd ribosomes, and small enigmatic genomes across a large radiation of phyla.</title>
        <authorList>
            <person name="Brown C.T."/>
            <person name="Hug L.A."/>
            <person name="Thomas B.C."/>
            <person name="Sharon I."/>
            <person name="Castelle C.J."/>
            <person name="Singh A."/>
            <person name="Wilkins M.J."/>
            <person name="Williams K.H."/>
            <person name="Banfield J.F."/>
        </authorList>
    </citation>
    <scope>NUCLEOTIDE SEQUENCE [LARGE SCALE GENOMIC DNA]</scope>
</reference>
<dbReference type="EMBL" id="LBZK01000017">
    <property type="protein sequence ID" value="KKR70756.1"/>
    <property type="molecule type" value="Genomic_DNA"/>
</dbReference>
<sequence>MTLKQFFQLAGGIVAGFIFYSTPLLPIIKFPIAIFCGILGALMAFVPFEERPLERWIFAFFKAIYAPTEFFWKKSVSPPKLFQDEPSSTPDTQLQNNAASEYSRSMAQKGDFLGNLEAKERGFFAGLTGIFSGTATQQATQTVPASPGIQGAMNIPHGIPTKITPATQSHLVVEEKPKAPEIPQNLISTQEVAPLIAGEEMISTRQAIFSIDAAPPNPPTIPNVIVGQVVDEHRKIIEGAIIEIRDSAGRPVRALRSNKVGHFITVTPLDPGRYDIITEKEGGQFSPVSFEANGNLIPPILVSGKKLEPGISNIESSNTVIQDNLSQNHAQ</sequence>
<dbReference type="AlphaFoldDB" id="A0A0G0T7M3"/>
<accession>A0A0G0T7M3</accession>
<keyword evidence="1" id="KW-1133">Transmembrane helix</keyword>
<comment type="caution">
    <text evidence="2">The sequence shown here is derived from an EMBL/GenBank/DDBJ whole genome shotgun (WGS) entry which is preliminary data.</text>
</comment>
<evidence type="ECO:0008006" key="4">
    <source>
        <dbReference type="Google" id="ProtNLM"/>
    </source>
</evidence>
<evidence type="ECO:0000313" key="2">
    <source>
        <dbReference type="EMBL" id="KKR70756.1"/>
    </source>
</evidence>
<organism evidence="2 3">
    <name type="scientific">Candidatus Woesebacteria bacterium GW2011_GWA2_40_7b</name>
    <dbReference type="NCBI Taxonomy" id="1618563"/>
    <lineage>
        <taxon>Bacteria</taxon>
        <taxon>Candidatus Woeseibacteriota</taxon>
    </lineage>
</organism>